<sequence>MMWNSKVSDEHTSSRPIGSRIAERGEDTEKGRIRQDNEAIILQAAERIFARFGFKGATMSLIAEAAGLPKANLHYYFGNKETLYDRVLDGTLHDWLAPLDDFHPQADPKTAIEHYIIHKIRFSFEHPEASRLFANEILQGAPRVQARLQTELRQLVDEKAAVLEGWIAAGRMKSLDARHFFFSVWSMTQTYADFSVQIAAVMGENVGSAAAQQRATDHVLSCVFRICGLEA</sequence>
<gene>
    <name evidence="5" type="ORF">SAMN02982996_02025</name>
</gene>
<dbReference type="Pfam" id="PF08362">
    <property type="entry name" value="TetR_C_3"/>
    <property type="match status" value="1"/>
</dbReference>
<dbReference type="Proteomes" id="UP000187280">
    <property type="component" value="Unassembled WGS sequence"/>
</dbReference>
<reference evidence="5 6" key="1">
    <citation type="submission" date="2016-10" db="EMBL/GenBank/DDBJ databases">
        <authorList>
            <person name="de Groot N.N."/>
        </authorList>
    </citation>
    <scope>NUCLEOTIDE SEQUENCE [LARGE SCALE GENOMIC DNA]</scope>
    <source>
        <strain evidence="5 6">ATCC 29281</strain>
    </source>
</reference>
<dbReference type="EMBL" id="FNQS01000006">
    <property type="protein sequence ID" value="SEA61136.1"/>
    <property type="molecule type" value="Genomic_DNA"/>
</dbReference>
<dbReference type="Gene3D" id="1.10.357.10">
    <property type="entry name" value="Tetracycline Repressor, domain 2"/>
    <property type="match status" value="1"/>
</dbReference>
<proteinExistence type="predicted"/>
<dbReference type="AlphaFoldDB" id="A0A1H4CL20"/>
<dbReference type="PROSITE" id="PS50977">
    <property type="entry name" value="HTH_TETR_2"/>
    <property type="match status" value="1"/>
</dbReference>
<evidence type="ECO:0000256" key="1">
    <source>
        <dbReference type="ARBA" id="ARBA00023125"/>
    </source>
</evidence>
<dbReference type="InterPro" id="IPR001647">
    <property type="entry name" value="HTH_TetR"/>
</dbReference>
<feature type="domain" description="HTH tetR-type" evidence="4">
    <location>
        <begin position="35"/>
        <end position="95"/>
    </location>
</feature>
<dbReference type="GO" id="GO:0003677">
    <property type="term" value="F:DNA binding"/>
    <property type="evidence" value="ECO:0007669"/>
    <property type="project" value="UniProtKB-UniRule"/>
</dbReference>
<dbReference type="eggNOG" id="COG1309">
    <property type="taxonomic scope" value="Bacteria"/>
</dbReference>
<dbReference type="InterPro" id="IPR050109">
    <property type="entry name" value="HTH-type_TetR-like_transc_reg"/>
</dbReference>
<evidence type="ECO:0000256" key="3">
    <source>
        <dbReference type="SAM" id="MobiDB-lite"/>
    </source>
</evidence>
<evidence type="ECO:0000313" key="5">
    <source>
        <dbReference type="EMBL" id="SEA61136.1"/>
    </source>
</evidence>
<dbReference type="InterPro" id="IPR009057">
    <property type="entry name" value="Homeodomain-like_sf"/>
</dbReference>
<dbReference type="RefSeq" id="WP_244888421.1">
    <property type="nucleotide sequence ID" value="NZ_FNQS01000006.1"/>
</dbReference>
<evidence type="ECO:0000259" key="4">
    <source>
        <dbReference type="PROSITE" id="PS50977"/>
    </source>
</evidence>
<dbReference type="SUPFAM" id="SSF46689">
    <property type="entry name" value="Homeodomain-like"/>
    <property type="match status" value="1"/>
</dbReference>
<dbReference type="Gene3D" id="1.10.10.60">
    <property type="entry name" value="Homeodomain-like"/>
    <property type="match status" value="1"/>
</dbReference>
<dbReference type="PANTHER" id="PTHR30328">
    <property type="entry name" value="TRANSCRIPTIONAL REPRESSOR"/>
    <property type="match status" value="1"/>
</dbReference>
<evidence type="ECO:0000313" key="6">
    <source>
        <dbReference type="Proteomes" id="UP000187280"/>
    </source>
</evidence>
<dbReference type="PRINTS" id="PR00455">
    <property type="entry name" value="HTHTETR"/>
</dbReference>
<feature type="DNA-binding region" description="H-T-H motif" evidence="2">
    <location>
        <begin position="58"/>
        <end position="77"/>
    </location>
</feature>
<dbReference type="InterPro" id="IPR036271">
    <property type="entry name" value="Tet_transcr_reg_TetR-rel_C_sf"/>
</dbReference>
<dbReference type="GeneID" id="97764897"/>
<accession>A0A1H4CL20</accession>
<keyword evidence="6" id="KW-1185">Reference proteome</keyword>
<feature type="region of interest" description="Disordered" evidence="3">
    <location>
        <begin position="1"/>
        <end position="30"/>
    </location>
</feature>
<dbReference type="InterPro" id="IPR013573">
    <property type="entry name" value="Tscrpt_reg_YcdC_C"/>
</dbReference>
<feature type="compositionally biased region" description="Basic and acidic residues" evidence="3">
    <location>
        <begin position="21"/>
        <end position="30"/>
    </location>
</feature>
<dbReference type="PANTHER" id="PTHR30328:SF54">
    <property type="entry name" value="HTH-TYPE TRANSCRIPTIONAL REPRESSOR SCO4008"/>
    <property type="match status" value="1"/>
</dbReference>
<dbReference type="Pfam" id="PF00440">
    <property type="entry name" value="TetR_N"/>
    <property type="match status" value="1"/>
</dbReference>
<protein>
    <submittedName>
        <fullName evidence="5">Transcriptional regulator, TetR family</fullName>
    </submittedName>
</protein>
<name>A0A1H4CL20_9GAMM</name>
<keyword evidence="1 2" id="KW-0238">DNA-binding</keyword>
<dbReference type="SUPFAM" id="SSF48498">
    <property type="entry name" value="Tetracyclin repressor-like, C-terminal domain"/>
    <property type="match status" value="1"/>
</dbReference>
<evidence type="ECO:0000256" key="2">
    <source>
        <dbReference type="PROSITE-ProRule" id="PRU00335"/>
    </source>
</evidence>
<dbReference type="STRING" id="71657.SAMN02982996_02025"/>
<organism evidence="5 6">
    <name type="scientific">Lonsdalea quercina</name>
    <dbReference type="NCBI Taxonomy" id="71657"/>
    <lineage>
        <taxon>Bacteria</taxon>
        <taxon>Pseudomonadati</taxon>
        <taxon>Pseudomonadota</taxon>
        <taxon>Gammaproteobacteria</taxon>
        <taxon>Enterobacterales</taxon>
        <taxon>Pectobacteriaceae</taxon>
        <taxon>Lonsdalea</taxon>
    </lineage>
</organism>
<dbReference type="GO" id="GO:0045892">
    <property type="term" value="P:negative regulation of DNA-templated transcription"/>
    <property type="evidence" value="ECO:0007669"/>
    <property type="project" value="InterPro"/>
</dbReference>